<keyword evidence="2" id="KW-0812">Transmembrane</keyword>
<keyword evidence="2" id="KW-0472">Membrane</keyword>
<feature type="transmembrane region" description="Helical" evidence="2">
    <location>
        <begin position="12"/>
        <end position="34"/>
    </location>
</feature>
<gene>
    <name evidence="3" type="ORF">DK846_13750</name>
</gene>
<feature type="region of interest" description="Disordered" evidence="1">
    <location>
        <begin position="456"/>
        <end position="476"/>
    </location>
</feature>
<dbReference type="SUPFAM" id="SSF49464">
    <property type="entry name" value="Carboxypeptidase regulatory domain-like"/>
    <property type="match status" value="2"/>
</dbReference>
<dbReference type="GeneID" id="97547405"/>
<keyword evidence="4" id="KW-1185">Reference proteome</keyword>
<proteinExistence type="predicted"/>
<accession>A0A2V2N075</accession>
<evidence type="ECO:0008006" key="5">
    <source>
        <dbReference type="Google" id="ProtNLM"/>
    </source>
</evidence>
<dbReference type="Gene3D" id="2.60.40.1120">
    <property type="entry name" value="Carboxypeptidase-like, regulatory domain"/>
    <property type="match status" value="1"/>
</dbReference>
<name>A0A2V2N075_9EURY</name>
<dbReference type="InterPro" id="IPR008969">
    <property type="entry name" value="CarboxyPept-like_regulatory"/>
</dbReference>
<organism evidence="3 4">
    <name type="scientific">Methanospirillum lacunae</name>
    <dbReference type="NCBI Taxonomy" id="668570"/>
    <lineage>
        <taxon>Archaea</taxon>
        <taxon>Methanobacteriati</taxon>
        <taxon>Methanobacteriota</taxon>
        <taxon>Stenosarchaea group</taxon>
        <taxon>Methanomicrobia</taxon>
        <taxon>Methanomicrobiales</taxon>
        <taxon>Methanospirillaceae</taxon>
        <taxon>Methanospirillum</taxon>
    </lineage>
</organism>
<dbReference type="EMBL" id="QGMY01000009">
    <property type="protein sequence ID" value="PWR71036.1"/>
    <property type="molecule type" value="Genomic_DNA"/>
</dbReference>
<reference evidence="3 4" key="1">
    <citation type="submission" date="2018-05" db="EMBL/GenBank/DDBJ databases">
        <title>Draft genome of Methanospirillum lacunae Ki8-1.</title>
        <authorList>
            <person name="Dueholm M.S."/>
            <person name="Nielsen P.H."/>
            <person name="Bakmann L.F."/>
            <person name="Otzen D.E."/>
        </authorList>
    </citation>
    <scope>NUCLEOTIDE SEQUENCE [LARGE SCALE GENOMIC DNA]</scope>
    <source>
        <strain evidence="3 4">Ki8-1</strain>
    </source>
</reference>
<dbReference type="OrthoDB" id="107355at2157"/>
<sequence>MEHTIHKLVSGGVIVLLICLLAIFPVCGLNIMVFEQTDRTAPIPQALIYTNGEYAATTNENGTYNLSYEGYPPTLRIAKAGYRDWTGKPLVNDTLLLVPLQIRNCTYTIQVFDADTLLPLPDIQVKASLPDGTIGQNRTNSNGTALLSLRTEQVYDLTIAGGIYQTIRDKLVTRFEDTAAQYSMIRSDRISLHVLDADTKHPVPDVQILTDGKDSGKTNAKGILITNMSRGVDHMIEARSPGYEKTILQKNPGEEDLILDVVIVPLKSTVFVSVYDPAKQPIEGADVRIDGNSVGLTTQYGRISIPDLEIRSYLFSVSKKGYKPESRSLDLTSNNSDIIFDLSPDLISVPVLIRDNQGKILPNASVMVNGSQVAASNNNGTATLSLIENQTYHIGANLSGYLQNNTTIIPPVSSPVILVLSPKEKDKTTTPFPWMDVGIIILVVLILLGILYFRGGGKRPSSRAKKRRVDLRKRSL</sequence>
<evidence type="ECO:0000256" key="1">
    <source>
        <dbReference type="SAM" id="MobiDB-lite"/>
    </source>
</evidence>
<comment type="caution">
    <text evidence="3">The sequence shown here is derived from an EMBL/GenBank/DDBJ whole genome shotgun (WGS) entry which is preliminary data.</text>
</comment>
<evidence type="ECO:0000256" key="2">
    <source>
        <dbReference type="SAM" id="Phobius"/>
    </source>
</evidence>
<evidence type="ECO:0000313" key="3">
    <source>
        <dbReference type="EMBL" id="PWR71036.1"/>
    </source>
</evidence>
<protein>
    <recommendedName>
        <fullName evidence="5">PEGA domain-containing protein</fullName>
    </recommendedName>
</protein>
<dbReference type="Proteomes" id="UP000245657">
    <property type="component" value="Unassembled WGS sequence"/>
</dbReference>
<evidence type="ECO:0000313" key="4">
    <source>
        <dbReference type="Proteomes" id="UP000245657"/>
    </source>
</evidence>
<dbReference type="AlphaFoldDB" id="A0A2V2N075"/>
<dbReference type="RefSeq" id="WP_109969530.1">
    <property type="nucleotide sequence ID" value="NZ_CP176093.1"/>
</dbReference>
<feature type="transmembrane region" description="Helical" evidence="2">
    <location>
        <begin position="432"/>
        <end position="453"/>
    </location>
</feature>
<keyword evidence="2" id="KW-1133">Transmembrane helix</keyword>